<gene>
    <name evidence="1" type="ORF">OO014_05945</name>
</gene>
<evidence type="ECO:0000313" key="2">
    <source>
        <dbReference type="Proteomes" id="UP001150259"/>
    </source>
</evidence>
<dbReference type="EMBL" id="JAPFQL010000018">
    <property type="protein sequence ID" value="MDC5696793.1"/>
    <property type="molecule type" value="Genomic_DNA"/>
</dbReference>
<dbReference type="Proteomes" id="UP001150259">
    <property type="component" value="Unassembled WGS sequence"/>
</dbReference>
<sequence length="162" mass="17069">MTGLGDPGSTSALGGALRQQAITLTDLVVDLAEAAERATRAGRPDPTGRERELLSRTARELDAVGAALQSFTSTVLDGSARTRELTAEAHRAHLLVDGSLVVEPAGPSRVDPTARLRAKERLQELLNRVTAAEGKELGRVARELERSGPALAGISERSRLGS</sequence>
<evidence type="ECO:0000313" key="1">
    <source>
        <dbReference type="EMBL" id="MDC5696793.1"/>
    </source>
</evidence>
<accession>A0ABT5GEW2</accession>
<protein>
    <submittedName>
        <fullName evidence="1">Uncharacterized protein</fullName>
    </submittedName>
</protein>
<comment type="caution">
    <text evidence="1">The sequence shown here is derived from an EMBL/GenBank/DDBJ whole genome shotgun (WGS) entry which is preliminary data.</text>
</comment>
<name>A0ABT5GEW2_9MICO</name>
<dbReference type="RefSeq" id="WP_272461367.1">
    <property type="nucleotide sequence ID" value="NZ_JAPFQL010000018.1"/>
</dbReference>
<proteinExistence type="predicted"/>
<reference evidence="1 2" key="1">
    <citation type="submission" date="2022-11" db="EMBL/GenBank/DDBJ databases">
        <title>Anaerobic phenanthrene biodegradation by a DNRA strain PheN6.</title>
        <authorList>
            <person name="Zhang Z."/>
        </authorList>
    </citation>
    <scope>NUCLEOTIDE SEQUENCE [LARGE SCALE GENOMIC DNA]</scope>
    <source>
        <strain evidence="1 2">PheN6</strain>
    </source>
</reference>
<organism evidence="1 2">
    <name type="scientific">Intrasporangium calvum</name>
    <dbReference type="NCBI Taxonomy" id="53358"/>
    <lineage>
        <taxon>Bacteria</taxon>
        <taxon>Bacillati</taxon>
        <taxon>Actinomycetota</taxon>
        <taxon>Actinomycetes</taxon>
        <taxon>Micrococcales</taxon>
        <taxon>Intrasporangiaceae</taxon>
        <taxon>Intrasporangium</taxon>
    </lineage>
</organism>
<keyword evidence="2" id="KW-1185">Reference proteome</keyword>